<name>A0A3B5ZVA9_WHEAT</name>
<evidence type="ECO:0000256" key="9">
    <source>
        <dbReference type="ARBA" id="ARBA00023242"/>
    </source>
</evidence>
<evidence type="ECO:0000256" key="6">
    <source>
        <dbReference type="ARBA" id="ARBA00023015"/>
    </source>
</evidence>
<comment type="similarity">
    <text evidence="2">Belongs to the RRN7/TAF1B family.</text>
</comment>
<reference evidence="13" key="1">
    <citation type="submission" date="2018-08" db="EMBL/GenBank/DDBJ databases">
        <authorList>
            <person name="Rossello M."/>
        </authorList>
    </citation>
    <scope>NUCLEOTIDE SEQUENCE [LARGE SCALE GENOMIC DNA]</scope>
    <source>
        <strain evidence="13">cv. Chinese Spring</strain>
    </source>
</reference>
<evidence type="ECO:0000256" key="3">
    <source>
        <dbReference type="ARBA" id="ARBA00022723"/>
    </source>
</evidence>
<comment type="subcellular location">
    <subcellularLocation>
        <location evidence="1">Nucleus</location>
        <location evidence="1">Nucleolus</location>
    </subcellularLocation>
</comment>
<keyword evidence="14" id="KW-1185">Reference proteome</keyword>
<evidence type="ECO:0008006" key="15">
    <source>
        <dbReference type="Google" id="ProtNLM"/>
    </source>
</evidence>
<dbReference type="Gramene" id="TraesCS1D02G224700.1">
    <property type="protein sequence ID" value="TraesCS1D02G224700.1"/>
    <property type="gene ID" value="TraesCS1D02G224700"/>
</dbReference>
<proteinExistence type="inferred from homology"/>
<evidence type="ECO:0000256" key="10">
    <source>
        <dbReference type="SAM" id="MobiDB-lite"/>
    </source>
</evidence>
<keyword evidence="7" id="KW-0238">DNA-binding</keyword>
<dbReference type="OrthoDB" id="10069252at2759"/>
<keyword evidence="5" id="KW-0862">Zinc</keyword>
<evidence type="ECO:0000313" key="13">
    <source>
        <dbReference type="EnsemblPlants" id="TraesCS1D02G224700.1"/>
    </source>
</evidence>
<dbReference type="GO" id="GO:0001164">
    <property type="term" value="F:RNA polymerase I core promoter sequence-specific DNA binding"/>
    <property type="evidence" value="ECO:0000318"/>
    <property type="project" value="GO_Central"/>
</dbReference>
<dbReference type="Gramene" id="TraesSYM1D03G00506910.1">
    <property type="protein sequence ID" value="TraesSYM1D03G00506910.1"/>
    <property type="gene ID" value="TraesSYM1D03G00506910"/>
</dbReference>
<feature type="region of interest" description="Disordered" evidence="10">
    <location>
        <begin position="77"/>
        <end position="109"/>
    </location>
</feature>
<evidence type="ECO:0000259" key="12">
    <source>
        <dbReference type="Pfam" id="PF20645"/>
    </source>
</evidence>
<sequence length="630" mass="70737">MDDVGGASPDHYGGGGGGGSIRLVCDNCGAAEEYNPDDAEDGFFSCRQCSAVHTSTQATAADPDDFHVTGAMSFHRVSQANKTPKSRTPAPYPTPYPTRQPPAATDFEEPRDFVTGAEAWGEPEELGARVRWRYVQGLQVILQQQLEVLVKRYRVGALVCGLAGTIWVRWVATSKVFDEIWAWKVLAEDEAAQRLKCSASGGEQKPQEVKCEWGDEALPRKDRRRVEFIFLRSLRMMLPVYSTLSVCFLACHIAREAILPTDIYRWAMEGKLPYMAAFTEVDKLLGSSVKHCPLSARQLFRPVRVIGTWQLEAAAGSIAQRIGLQLPSVNFYAIAQRYLNELSLPIERILPHACRIYEWALPAELWLSSNPLRVPTRVCVMAILIVALRVQYNINGQGIWEEICETGRNADGSDPDANLPPSKRPEGGTSEEFGTRELLCTLASAYDKIDVAHDYSKDLHSYLKYCKDIVFPGIACSVEEDHLVEIFQDMYKGREDGNPKARMEERRTTNGVMNKRCRDGTSVGARSFCASSSEMQRIKSEMEDHGFCYLPPRKWLRSNGYLHYRRKTITGSLVCIGHADYYVLIRSFAKLAEVDVRVLHTSVLKLERRLAWIEERIGRSLDALQNPPIS</sequence>
<dbReference type="PANTHER" id="PTHR31576:SF2">
    <property type="entry name" value="TATA BOX-BINDING PROTEIN-ASSOCIATED FACTOR RNA POLYMERASE I SUBUNIT B"/>
    <property type="match status" value="1"/>
</dbReference>
<evidence type="ECO:0000256" key="2">
    <source>
        <dbReference type="ARBA" id="ARBA00006899"/>
    </source>
</evidence>
<dbReference type="EnsemblPlants" id="TraesCS1D02G224700.1">
    <property type="protein sequence ID" value="TraesCS1D02G224700.1"/>
    <property type="gene ID" value="TraesCS1D02G224700"/>
</dbReference>
<dbReference type="GeneID" id="123181717"/>
<dbReference type="Gramene" id="TraesPARA_EIv1.0_0281590.1">
    <property type="protein sequence ID" value="TraesPARA_EIv1.0_0281590.1.CDS"/>
    <property type="gene ID" value="TraesPARA_EIv1.0_0281590"/>
</dbReference>
<dbReference type="Gramene" id="TraesCAD_scaffold_018902_01G000300.1">
    <property type="protein sequence ID" value="TraesCAD_scaffold_018902_01G000300.1"/>
    <property type="gene ID" value="TraesCAD_scaffold_018902_01G000300"/>
</dbReference>
<evidence type="ECO:0000256" key="5">
    <source>
        <dbReference type="ARBA" id="ARBA00022833"/>
    </source>
</evidence>
<feature type="domain" description="Rrn7/TAF1B N-terminal cyclin" evidence="11">
    <location>
        <begin position="138"/>
        <end position="279"/>
    </location>
</feature>
<keyword evidence="9" id="KW-0539">Nucleus</keyword>
<keyword evidence="3" id="KW-0479">Metal-binding</keyword>
<dbReference type="InterPro" id="IPR048538">
    <property type="entry name" value="Rrn7_cyclin_C"/>
</dbReference>
<dbReference type="AlphaFoldDB" id="A0A3B5ZVA9"/>
<dbReference type="PANTHER" id="PTHR31576">
    <property type="entry name" value="TATA BOX-BINDING PROTEIN-ASSOCIATED FACTOR RNA POLYMERASE I SUBUNIT B"/>
    <property type="match status" value="1"/>
</dbReference>
<dbReference type="InterPro" id="IPR033599">
    <property type="entry name" value="TAF1B/Rrn7"/>
</dbReference>
<dbReference type="RefSeq" id="XP_044449974.1">
    <property type="nucleotide sequence ID" value="XM_044594039.1"/>
</dbReference>
<dbReference type="Gramene" id="TraesCS1D03G0555600.1">
    <property type="protein sequence ID" value="TraesCS1D03G0555600.1.CDS"/>
    <property type="gene ID" value="TraesCS1D03G0555600"/>
</dbReference>
<dbReference type="Gramene" id="TraesNOR1D03G00507880.1">
    <property type="protein sequence ID" value="TraesNOR1D03G00507880.1"/>
    <property type="gene ID" value="TraesNOR1D03G00507880"/>
</dbReference>
<feature type="compositionally biased region" description="Pro residues" evidence="10">
    <location>
        <begin position="90"/>
        <end position="100"/>
    </location>
</feature>
<dbReference type="InterPro" id="IPR048540">
    <property type="entry name" value="Rrn7_cyclin_N"/>
</dbReference>
<dbReference type="Gramene" id="TraesLDM1D03G00502700.1">
    <property type="protein sequence ID" value="TraesLDM1D03G00502700.1"/>
    <property type="gene ID" value="TraesLDM1D03G00502700"/>
</dbReference>
<dbReference type="Pfam" id="PF20645">
    <property type="entry name" value="Rrn7_cyclin_C"/>
    <property type="match status" value="1"/>
</dbReference>
<dbReference type="STRING" id="4565.A0A3B5ZVA9"/>
<protein>
    <recommendedName>
        <fullName evidence="15">TATA box-binding protein-associated factor RNA polymerase I subunit B</fullName>
    </recommendedName>
</protein>
<reference evidence="13" key="2">
    <citation type="submission" date="2018-10" db="UniProtKB">
        <authorList>
            <consortium name="EnsemblPlants"/>
        </authorList>
    </citation>
    <scope>IDENTIFICATION</scope>
</reference>
<feature type="region of interest" description="Disordered" evidence="10">
    <location>
        <begin position="410"/>
        <end position="431"/>
    </location>
</feature>
<dbReference type="Pfam" id="PF20644">
    <property type="entry name" value="Rrn7_cyclin_N"/>
    <property type="match status" value="1"/>
</dbReference>
<evidence type="ECO:0000313" key="14">
    <source>
        <dbReference type="Proteomes" id="UP000019116"/>
    </source>
</evidence>
<dbReference type="Gramene" id="TraesSTA1D03G00498790.1">
    <property type="protein sequence ID" value="TraesSTA1D03G00498790.1"/>
    <property type="gene ID" value="TraesSTA1D03G00498790"/>
</dbReference>
<gene>
    <name evidence="13" type="primary">LOC123181717</name>
</gene>
<evidence type="ECO:0000256" key="1">
    <source>
        <dbReference type="ARBA" id="ARBA00004604"/>
    </source>
</evidence>
<dbReference type="GO" id="GO:0070860">
    <property type="term" value="C:RNA polymerase I core factor complex"/>
    <property type="evidence" value="ECO:0000318"/>
    <property type="project" value="GO_Central"/>
</dbReference>
<dbReference type="Gramene" id="TraesLAC1D03G00503210.1">
    <property type="protein sequence ID" value="TraesLAC1D03G00503210.1"/>
    <property type="gene ID" value="TraesLAC1D03G00503210"/>
</dbReference>
<keyword evidence="6" id="KW-0805">Transcription regulation</keyword>
<evidence type="ECO:0000259" key="11">
    <source>
        <dbReference type="Pfam" id="PF20644"/>
    </source>
</evidence>
<dbReference type="PaxDb" id="4565-Traes_1DL_206AA4253.2"/>
<dbReference type="Proteomes" id="UP000019116">
    <property type="component" value="Chromosome 1D"/>
</dbReference>
<evidence type="ECO:0000256" key="4">
    <source>
        <dbReference type="ARBA" id="ARBA00022771"/>
    </source>
</evidence>
<dbReference type="Gramene" id="TraesKAR1D01G0226050.1">
    <property type="protein sequence ID" value="cds.TraesKAR1D01G0226050.1"/>
    <property type="gene ID" value="TraesKAR1D01G0226050"/>
</dbReference>
<dbReference type="Gramene" id="TraesJAG1D03G00499500.1">
    <property type="protein sequence ID" value="TraesJAG1D03G00499500.1"/>
    <property type="gene ID" value="TraesJAG1D03G00499500"/>
</dbReference>
<feature type="domain" description="Rrn7/TAF1B C-terminal cyclin" evidence="12">
    <location>
        <begin position="312"/>
        <end position="401"/>
    </location>
</feature>
<dbReference type="Gramene" id="TraesJUL1D03G00502900.1">
    <property type="protein sequence ID" value="TraesJUL1D03G00502900.1"/>
    <property type="gene ID" value="TraesJUL1D03G00502900"/>
</dbReference>
<organism evidence="13">
    <name type="scientific">Triticum aestivum</name>
    <name type="common">Wheat</name>
    <dbReference type="NCBI Taxonomy" id="4565"/>
    <lineage>
        <taxon>Eukaryota</taxon>
        <taxon>Viridiplantae</taxon>
        <taxon>Streptophyta</taxon>
        <taxon>Embryophyta</taxon>
        <taxon>Tracheophyta</taxon>
        <taxon>Spermatophyta</taxon>
        <taxon>Magnoliopsida</taxon>
        <taxon>Liliopsida</taxon>
        <taxon>Poales</taxon>
        <taxon>Poaceae</taxon>
        <taxon>BOP clade</taxon>
        <taxon>Pooideae</taxon>
        <taxon>Triticodae</taxon>
        <taxon>Triticeae</taxon>
        <taxon>Triticinae</taxon>
        <taxon>Triticum</taxon>
    </lineage>
</organism>
<dbReference type="Gramene" id="TraesMAC1D03G00499250.1">
    <property type="protein sequence ID" value="TraesMAC1D03G00499250.1"/>
    <property type="gene ID" value="TraesMAC1D03G00499250"/>
</dbReference>
<evidence type="ECO:0000256" key="7">
    <source>
        <dbReference type="ARBA" id="ARBA00023125"/>
    </source>
</evidence>
<dbReference type="OMA" id="SAGDGWI"/>
<dbReference type="GO" id="GO:0008270">
    <property type="term" value="F:zinc ion binding"/>
    <property type="evidence" value="ECO:0007669"/>
    <property type="project" value="UniProtKB-KW"/>
</dbReference>
<accession>A0A3B5ZVA9</accession>
<keyword evidence="8" id="KW-0804">Transcription</keyword>
<keyword evidence="4" id="KW-0863">Zinc-finger</keyword>
<dbReference type="GO" id="GO:0042790">
    <property type="term" value="P:nucleolar large rRNA transcription by RNA polymerase I"/>
    <property type="evidence" value="ECO:0000318"/>
    <property type="project" value="GO_Central"/>
</dbReference>
<evidence type="ECO:0000256" key="8">
    <source>
        <dbReference type="ARBA" id="ARBA00023163"/>
    </source>
</evidence>